<feature type="compositionally biased region" description="Polar residues" evidence="1">
    <location>
        <begin position="8"/>
        <end position="18"/>
    </location>
</feature>
<feature type="compositionally biased region" description="Low complexity" evidence="1">
    <location>
        <begin position="99"/>
        <end position="108"/>
    </location>
</feature>
<evidence type="ECO:0000313" key="2">
    <source>
        <dbReference type="EMBL" id="KAI1708626.1"/>
    </source>
</evidence>
<feature type="compositionally biased region" description="Basic and acidic residues" evidence="1">
    <location>
        <begin position="149"/>
        <end position="162"/>
    </location>
</feature>
<feature type="compositionally biased region" description="Basic and acidic residues" evidence="1">
    <location>
        <begin position="19"/>
        <end position="31"/>
    </location>
</feature>
<feature type="compositionally biased region" description="Polar residues" evidence="1">
    <location>
        <begin position="131"/>
        <end position="148"/>
    </location>
</feature>
<name>A0AAD4QXX6_9BILA</name>
<dbReference type="EMBL" id="JAKKPZ010000034">
    <property type="protein sequence ID" value="KAI1708626.1"/>
    <property type="molecule type" value="Genomic_DNA"/>
</dbReference>
<sequence>MTHDAYGSTVTSAQSPKVSDQKRESPRELRARRSSRFTTAVNICISEPAPVSPQSSTPQQETTVWTTVNPAGSGRTLQQWGKQQINSATRHLPNPPNINLPNPRLRIPGDTGSRYQRLSDESPNAGRCQSKVASVSVSVTNPVFTSSPSKDDSDQARRKSCEETSSSVAATVDDVVVVVINDSDETCSESATSREASMKRPKSCEHSEKEEHLN</sequence>
<feature type="region of interest" description="Disordered" evidence="1">
    <location>
        <begin position="88"/>
        <end position="167"/>
    </location>
</feature>
<evidence type="ECO:0000256" key="1">
    <source>
        <dbReference type="SAM" id="MobiDB-lite"/>
    </source>
</evidence>
<protein>
    <submittedName>
        <fullName evidence="2">Uncharacterized protein</fullName>
    </submittedName>
</protein>
<feature type="compositionally biased region" description="Basic and acidic residues" evidence="1">
    <location>
        <begin position="196"/>
        <end position="214"/>
    </location>
</feature>
<reference evidence="2" key="1">
    <citation type="submission" date="2022-01" db="EMBL/GenBank/DDBJ databases">
        <title>Genome Sequence Resource for Two Populations of Ditylenchus destructor, the Migratory Endoparasitic Phytonematode.</title>
        <authorList>
            <person name="Zhang H."/>
            <person name="Lin R."/>
            <person name="Xie B."/>
        </authorList>
    </citation>
    <scope>NUCLEOTIDE SEQUENCE</scope>
    <source>
        <strain evidence="2">BazhouSP</strain>
    </source>
</reference>
<dbReference type="Proteomes" id="UP001201812">
    <property type="component" value="Unassembled WGS sequence"/>
</dbReference>
<comment type="caution">
    <text evidence="2">The sequence shown here is derived from an EMBL/GenBank/DDBJ whole genome shotgun (WGS) entry which is preliminary data.</text>
</comment>
<organism evidence="2 3">
    <name type="scientific">Ditylenchus destructor</name>
    <dbReference type="NCBI Taxonomy" id="166010"/>
    <lineage>
        <taxon>Eukaryota</taxon>
        <taxon>Metazoa</taxon>
        <taxon>Ecdysozoa</taxon>
        <taxon>Nematoda</taxon>
        <taxon>Chromadorea</taxon>
        <taxon>Rhabditida</taxon>
        <taxon>Tylenchina</taxon>
        <taxon>Tylenchomorpha</taxon>
        <taxon>Sphaerularioidea</taxon>
        <taxon>Anguinidae</taxon>
        <taxon>Anguininae</taxon>
        <taxon>Ditylenchus</taxon>
    </lineage>
</organism>
<feature type="region of interest" description="Disordered" evidence="1">
    <location>
        <begin position="1"/>
        <end position="35"/>
    </location>
</feature>
<gene>
    <name evidence="2" type="ORF">DdX_11701</name>
</gene>
<proteinExistence type="predicted"/>
<keyword evidence="3" id="KW-1185">Reference proteome</keyword>
<feature type="region of interest" description="Disordered" evidence="1">
    <location>
        <begin position="183"/>
        <end position="214"/>
    </location>
</feature>
<accession>A0AAD4QXX6</accession>
<evidence type="ECO:0000313" key="3">
    <source>
        <dbReference type="Proteomes" id="UP001201812"/>
    </source>
</evidence>
<dbReference type="AlphaFoldDB" id="A0AAD4QXX6"/>